<dbReference type="AlphaFoldDB" id="A0A9N8E3N6"/>
<evidence type="ECO:0000313" key="3">
    <source>
        <dbReference type="Proteomes" id="UP001153069"/>
    </source>
</evidence>
<proteinExistence type="predicted"/>
<name>A0A9N8E3N6_9STRA</name>
<feature type="signal peptide" evidence="1">
    <location>
        <begin position="1"/>
        <end position="23"/>
    </location>
</feature>
<sequence length="303" mass="33044">MHNNRIFFLFMTTALCSARVARALSSSSSIASFTSCATPRFDTFSEKLVGTWKWQDSTGTDREEAVGEVMRSCGGAVQGIREIPSLLATETGTAINTEEGFYANRANDGFRYFEDGSYTCGPVNDGLEDSLWISSLTIGKSRLILAAKNPQNLEDTTICQVVTKKSDPTPTPEPKVLHHVPENIVWEHILRCRMPSVSQPWMAQRLKWEQVLQTPATLVDDTNIGRVDKGWVSTTSANGPAFNGIFETMGDDSSIVLSAGGICSNTGIVKSIARQYVHENGSTKLKGVAWLKGTVLAENKGTQ</sequence>
<accession>A0A9N8E3N6</accession>
<dbReference type="EMBL" id="CAICTM010000520">
    <property type="protein sequence ID" value="CAB9512144.1"/>
    <property type="molecule type" value="Genomic_DNA"/>
</dbReference>
<dbReference type="OrthoDB" id="48219at2759"/>
<keyword evidence="3" id="KW-1185">Reference proteome</keyword>
<evidence type="ECO:0000313" key="2">
    <source>
        <dbReference type="EMBL" id="CAB9512144.1"/>
    </source>
</evidence>
<dbReference type="Proteomes" id="UP001153069">
    <property type="component" value="Unassembled WGS sequence"/>
</dbReference>
<keyword evidence="1" id="KW-0732">Signal</keyword>
<comment type="caution">
    <text evidence="2">The sequence shown here is derived from an EMBL/GenBank/DDBJ whole genome shotgun (WGS) entry which is preliminary data.</text>
</comment>
<organism evidence="2 3">
    <name type="scientific">Seminavis robusta</name>
    <dbReference type="NCBI Taxonomy" id="568900"/>
    <lineage>
        <taxon>Eukaryota</taxon>
        <taxon>Sar</taxon>
        <taxon>Stramenopiles</taxon>
        <taxon>Ochrophyta</taxon>
        <taxon>Bacillariophyta</taxon>
        <taxon>Bacillariophyceae</taxon>
        <taxon>Bacillariophycidae</taxon>
        <taxon>Naviculales</taxon>
        <taxon>Naviculaceae</taxon>
        <taxon>Seminavis</taxon>
    </lineage>
</organism>
<gene>
    <name evidence="2" type="ORF">SEMRO_521_G159310.1</name>
</gene>
<reference evidence="2" key="1">
    <citation type="submission" date="2020-06" db="EMBL/GenBank/DDBJ databases">
        <authorList>
            <consortium name="Plant Systems Biology data submission"/>
        </authorList>
    </citation>
    <scope>NUCLEOTIDE SEQUENCE</scope>
    <source>
        <strain evidence="2">D6</strain>
    </source>
</reference>
<protein>
    <submittedName>
        <fullName evidence="2">Uncharacterized protein</fullName>
    </submittedName>
</protein>
<evidence type="ECO:0000256" key="1">
    <source>
        <dbReference type="SAM" id="SignalP"/>
    </source>
</evidence>
<feature type="chain" id="PRO_5040468906" evidence="1">
    <location>
        <begin position="24"/>
        <end position="303"/>
    </location>
</feature>